<keyword evidence="1" id="KW-1133">Transmembrane helix</keyword>
<evidence type="ECO:0000313" key="2">
    <source>
        <dbReference type="EMBL" id="MPN35790.1"/>
    </source>
</evidence>
<dbReference type="EMBL" id="VSSQ01089596">
    <property type="protein sequence ID" value="MPN35790.1"/>
    <property type="molecule type" value="Genomic_DNA"/>
</dbReference>
<accession>A0A645HAQ2</accession>
<protein>
    <submittedName>
        <fullName evidence="2">Uncharacterized protein</fullName>
    </submittedName>
</protein>
<sequence length="85" mass="8804">MGKGTDTGLIQHTAFAGEVCTFPTSFQSLFAATVVILAPAVNVAATCLTAGTFLVLGAEATCKSAIGDIIHYNNFSVSFKYNPIS</sequence>
<proteinExistence type="predicted"/>
<gene>
    <name evidence="2" type="ORF">SDC9_183292</name>
</gene>
<name>A0A645HAQ2_9ZZZZ</name>
<comment type="caution">
    <text evidence="2">The sequence shown here is derived from an EMBL/GenBank/DDBJ whole genome shotgun (WGS) entry which is preliminary data.</text>
</comment>
<keyword evidence="1" id="KW-0812">Transmembrane</keyword>
<feature type="transmembrane region" description="Helical" evidence="1">
    <location>
        <begin position="29"/>
        <end position="56"/>
    </location>
</feature>
<reference evidence="2" key="1">
    <citation type="submission" date="2019-08" db="EMBL/GenBank/DDBJ databases">
        <authorList>
            <person name="Kucharzyk K."/>
            <person name="Murdoch R.W."/>
            <person name="Higgins S."/>
            <person name="Loffler F."/>
        </authorList>
    </citation>
    <scope>NUCLEOTIDE SEQUENCE</scope>
</reference>
<dbReference type="AlphaFoldDB" id="A0A645HAQ2"/>
<evidence type="ECO:0000256" key="1">
    <source>
        <dbReference type="SAM" id="Phobius"/>
    </source>
</evidence>
<keyword evidence="1" id="KW-0472">Membrane</keyword>
<organism evidence="2">
    <name type="scientific">bioreactor metagenome</name>
    <dbReference type="NCBI Taxonomy" id="1076179"/>
    <lineage>
        <taxon>unclassified sequences</taxon>
        <taxon>metagenomes</taxon>
        <taxon>ecological metagenomes</taxon>
    </lineage>
</organism>